<dbReference type="AlphaFoldDB" id="A0A6A4VE41"/>
<evidence type="ECO:0000313" key="2">
    <source>
        <dbReference type="Proteomes" id="UP000440578"/>
    </source>
</evidence>
<protein>
    <submittedName>
        <fullName evidence="1">Uncharacterized protein</fullName>
    </submittedName>
</protein>
<proteinExistence type="predicted"/>
<dbReference type="EMBL" id="VIIS01002027">
    <property type="protein sequence ID" value="KAF0289520.1"/>
    <property type="molecule type" value="Genomic_DNA"/>
</dbReference>
<reference evidence="1 2" key="1">
    <citation type="submission" date="2019-07" db="EMBL/GenBank/DDBJ databases">
        <title>Draft genome assembly of a fouling barnacle, Amphibalanus amphitrite (Darwin, 1854): The first reference genome for Thecostraca.</title>
        <authorList>
            <person name="Kim W."/>
        </authorList>
    </citation>
    <scope>NUCLEOTIDE SEQUENCE [LARGE SCALE GENOMIC DNA]</scope>
    <source>
        <strain evidence="1">SNU_AA5</strain>
        <tissue evidence="1">Soma without cirri and trophi</tissue>
    </source>
</reference>
<gene>
    <name evidence="1" type="ORF">FJT64_012269</name>
</gene>
<comment type="caution">
    <text evidence="1">The sequence shown here is derived from an EMBL/GenBank/DDBJ whole genome shotgun (WGS) entry which is preliminary data.</text>
</comment>
<name>A0A6A4VE41_AMPAM</name>
<keyword evidence="2" id="KW-1185">Reference proteome</keyword>
<evidence type="ECO:0000313" key="1">
    <source>
        <dbReference type="EMBL" id="KAF0289520.1"/>
    </source>
</evidence>
<sequence length="69" mass="7747">MERKLQRSNSKMERWRVAARKVLFSLHDEQLPAGNGNWGYQPISEGGSVPVVRLCPMSPTALYDLTAMA</sequence>
<organism evidence="1 2">
    <name type="scientific">Amphibalanus amphitrite</name>
    <name type="common">Striped barnacle</name>
    <name type="synonym">Balanus amphitrite</name>
    <dbReference type="NCBI Taxonomy" id="1232801"/>
    <lineage>
        <taxon>Eukaryota</taxon>
        <taxon>Metazoa</taxon>
        <taxon>Ecdysozoa</taxon>
        <taxon>Arthropoda</taxon>
        <taxon>Crustacea</taxon>
        <taxon>Multicrustacea</taxon>
        <taxon>Cirripedia</taxon>
        <taxon>Thoracica</taxon>
        <taxon>Thoracicalcarea</taxon>
        <taxon>Balanomorpha</taxon>
        <taxon>Balanoidea</taxon>
        <taxon>Balanidae</taxon>
        <taxon>Amphibalaninae</taxon>
        <taxon>Amphibalanus</taxon>
    </lineage>
</organism>
<dbReference type="Proteomes" id="UP000440578">
    <property type="component" value="Unassembled WGS sequence"/>
</dbReference>
<accession>A0A6A4VE41</accession>